<dbReference type="GO" id="GO:0016853">
    <property type="term" value="F:isomerase activity"/>
    <property type="evidence" value="ECO:0007669"/>
    <property type="project" value="UniProtKB-KW"/>
</dbReference>
<dbReference type="InterPro" id="IPR005137">
    <property type="entry name" value="BtpA"/>
</dbReference>
<name>A0A6N4DNN4_9GAMM</name>
<dbReference type="NCBIfam" id="TIGR00259">
    <property type="entry name" value="thylakoid_BtpA"/>
    <property type="match status" value="1"/>
</dbReference>
<accession>A0A6N4DNN4</accession>
<comment type="similarity">
    <text evidence="1">Belongs to the BtpA family.</text>
</comment>
<dbReference type="PIRSF" id="PIRSF005956">
    <property type="entry name" value="BtpA"/>
    <property type="match status" value="1"/>
</dbReference>
<dbReference type="CDD" id="cd04722">
    <property type="entry name" value="TIM_phosphate_binding"/>
    <property type="match status" value="1"/>
</dbReference>
<dbReference type="AlphaFoldDB" id="A0A6N4DNN4"/>
<dbReference type="EMBL" id="PQCO01000197">
    <property type="protein sequence ID" value="PUE01640.1"/>
    <property type="molecule type" value="Genomic_DNA"/>
</dbReference>
<keyword evidence="2" id="KW-0413">Isomerase</keyword>
<dbReference type="InterPro" id="IPR011060">
    <property type="entry name" value="RibuloseP-bd_barrel"/>
</dbReference>
<reference evidence="2 3" key="1">
    <citation type="submission" date="2018-01" db="EMBL/GenBank/DDBJ databases">
        <title>Novel co-symbiosis in the lucinid bivalve Phacoides pectinatus.</title>
        <authorList>
            <person name="Lim S.J."/>
            <person name="Davis B.G."/>
            <person name="Gill D.E."/>
            <person name="Engel A.S."/>
            <person name="Anderson L.C."/>
            <person name="Campbell B.J."/>
        </authorList>
    </citation>
    <scope>NUCLEOTIDE SEQUENCE [LARGE SCALE GENOMIC DNA]</scope>
    <source>
        <strain evidence="2">N3_P5</strain>
    </source>
</reference>
<evidence type="ECO:0000256" key="1">
    <source>
        <dbReference type="ARBA" id="ARBA00006007"/>
    </source>
</evidence>
<dbReference type="Pfam" id="PF03437">
    <property type="entry name" value="BtpA"/>
    <property type="match status" value="1"/>
</dbReference>
<dbReference type="PANTHER" id="PTHR21381:SF3">
    <property type="entry name" value="SGC REGION PROTEIN SGCQ-RELATED"/>
    <property type="match status" value="1"/>
</dbReference>
<sequence>MLDMLFPNLPEGRPPVIGMVHLAPLPDTPGYDGDLERVRRRALRDAEALAEGGVDALMLENFGDVPFYPGRVPAHVVAHMSVIAARVRQAFDLPLGINCLRNDALSALAIAHAAGGGFIRVNILTGARVTDQGLVQGQAHDLLRERERLRAHAVRILADVDVKHSTALGAARPLAEEVTDLIRRGLADGVIVSGGGTGLPADRGQVRAVKHAAGGTPVFIGSGVTPETAREYARLCDGLIVGTALKRAGSAGNAVDVRRVRELMAAL</sequence>
<dbReference type="SUPFAM" id="SSF51366">
    <property type="entry name" value="Ribulose-phoshate binding barrel"/>
    <property type="match status" value="1"/>
</dbReference>
<organism evidence="2 3">
    <name type="scientific">Candidatus Sedimenticola endophacoides</name>
    <dbReference type="NCBI Taxonomy" id="2548426"/>
    <lineage>
        <taxon>Bacteria</taxon>
        <taxon>Pseudomonadati</taxon>
        <taxon>Pseudomonadota</taxon>
        <taxon>Gammaproteobacteria</taxon>
        <taxon>Chromatiales</taxon>
        <taxon>Sedimenticolaceae</taxon>
        <taxon>Sedimenticola</taxon>
    </lineage>
</organism>
<dbReference type="Proteomes" id="UP000250928">
    <property type="component" value="Unassembled WGS sequence"/>
</dbReference>
<comment type="caution">
    <text evidence="2">The sequence shown here is derived from an EMBL/GenBank/DDBJ whole genome shotgun (WGS) entry which is preliminary data.</text>
</comment>
<proteinExistence type="inferred from homology"/>
<gene>
    <name evidence="2" type="ORF">C3L24_07570</name>
</gene>
<dbReference type="PANTHER" id="PTHR21381">
    <property type="entry name" value="ZGC:162297"/>
    <property type="match status" value="1"/>
</dbReference>
<protein>
    <submittedName>
        <fullName evidence="2">Phosphorybosylanthranilate isomerase</fullName>
    </submittedName>
</protein>
<evidence type="ECO:0000313" key="3">
    <source>
        <dbReference type="Proteomes" id="UP000250928"/>
    </source>
</evidence>
<evidence type="ECO:0000313" key="2">
    <source>
        <dbReference type="EMBL" id="PUE01640.1"/>
    </source>
</evidence>